<dbReference type="EMBL" id="CAFBMY010000114">
    <property type="protein sequence ID" value="CAB4928995.1"/>
    <property type="molecule type" value="Genomic_DNA"/>
</dbReference>
<organism evidence="2">
    <name type="scientific">freshwater metagenome</name>
    <dbReference type="NCBI Taxonomy" id="449393"/>
    <lineage>
        <taxon>unclassified sequences</taxon>
        <taxon>metagenomes</taxon>
        <taxon>ecological metagenomes</taxon>
    </lineage>
</organism>
<evidence type="ECO:0000313" key="1">
    <source>
        <dbReference type="EMBL" id="CAB4658295.1"/>
    </source>
</evidence>
<accession>A0A6J6Q8H7</accession>
<dbReference type="EMBL" id="CAFAZX010000076">
    <property type="protein sequence ID" value="CAB4844846.1"/>
    <property type="molecule type" value="Genomic_DNA"/>
</dbReference>
<sequence>MRKAIIASFSLSLALTLSACGAGQDAATRMTKQVTDGVESSITVGGNNIKVSGLLLVAQPDGSVVLVASMVNNGTEDDALLAVSIAGRNSTLSEKSIPMRVNAPLNFAGDSANASVVLPDLNAKPGTRVPVYIFFGRAGEMKLDAIVRDKSGEYAGVGA</sequence>
<dbReference type="PROSITE" id="PS51257">
    <property type="entry name" value="PROKAR_LIPOPROTEIN"/>
    <property type="match status" value="1"/>
</dbReference>
<dbReference type="EMBL" id="CAEZZR010000056">
    <property type="protein sequence ID" value="CAB4773972.1"/>
    <property type="molecule type" value="Genomic_DNA"/>
</dbReference>
<evidence type="ECO:0000313" key="7">
    <source>
        <dbReference type="EMBL" id="CAB4991016.1"/>
    </source>
</evidence>
<dbReference type="EMBL" id="CAEZYB010000067">
    <property type="protein sequence ID" value="CAB4705713.1"/>
    <property type="molecule type" value="Genomic_DNA"/>
</dbReference>
<dbReference type="EMBL" id="CAFBQK010000066">
    <property type="protein sequence ID" value="CAB5050284.1"/>
    <property type="molecule type" value="Genomic_DNA"/>
</dbReference>
<evidence type="ECO:0000313" key="6">
    <source>
        <dbReference type="EMBL" id="CAB4928995.1"/>
    </source>
</evidence>
<name>A0A6J6Q8H7_9ZZZZ</name>
<evidence type="ECO:0000313" key="2">
    <source>
        <dbReference type="EMBL" id="CAB4705713.1"/>
    </source>
</evidence>
<evidence type="ECO:0000313" key="5">
    <source>
        <dbReference type="EMBL" id="CAB4844846.1"/>
    </source>
</evidence>
<gene>
    <name evidence="1" type="ORF">UFOPK2254_00578</name>
    <name evidence="2" type="ORF">UFOPK2646_00701</name>
    <name evidence="3" type="ORF">UFOPK2907_00718</name>
    <name evidence="4" type="ORF">UFOPK3197_00433</name>
    <name evidence="5" type="ORF">UFOPK3241_01140</name>
    <name evidence="6" type="ORF">UFOPK3707_00751</name>
    <name evidence="7" type="ORF">UFOPK3937_01293</name>
    <name evidence="8" type="ORF">UFOPK4265_00636</name>
    <name evidence="9" type="ORF">UFOPK4401_00961</name>
</gene>
<dbReference type="EMBL" id="CAFABI010000032">
    <property type="protein sequence ID" value="CAB4824723.1"/>
    <property type="molecule type" value="Genomic_DNA"/>
</dbReference>
<evidence type="ECO:0000313" key="3">
    <source>
        <dbReference type="EMBL" id="CAB4773972.1"/>
    </source>
</evidence>
<dbReference type="AlphaFoldDB" id="A0A6J6Q8H7"/>
<dbReference type="EMBL" id="CAEZWO010000042">
    <property type="protein sequence ID" value="CAB4658295.1"/>
    <property type="molecule type" value="Genomic_DNA"/>
</dbReference>
<reference evidence="2" key="1">
    <citation type="submission" date="2020-05" db="EMBL/GenBank/DDBJ databases">
        <authorList>
            <person name="Chiriac C."/>
            <person name="Salcher M."/>
            <person name="Ghai R."/>
            <person name="Kavagutti S V."/>
        </authorList>
    </citation>
    <scope>NUCLEOTIDE SEQUENCE</scope>
</reference>
<evidence type="ECO:0000313" key="9">
    <source>
        <dbReference type="EMBL" id="CAB5076444.1"/>
    </source>
</evidence>
<dbReference type="EMBL" id="CAFBRB010000106">
    <property type="protein sequence ID" value="CAB5076444.1"/>
    <property type="molecule type" value="Genomic_DNA"/>
</dbReference>
<dbReference type="EMBL" id="CAFBOJ010000190">
    <property type="protein sequence ID" value="CAB4991016.1"/>
    <property type="molecule type" value="Genomic_DNA"/>
</dbReference>
<protein>
    <submittedName>
        <fullName evidence="2">Unannotated protein</fullName>
    </submittedName>
</protein>
<evidence type="ECO:0000313" key="8">
    <source>
        <dbReference type="EMBL" id="CAB5050284.1"/>
    </source>
</evidence>
<evidence type="ECO:0000313" key="4">
    <source>
        <dbReference type="EMBL" id="CAB4824723.1"/>
    </source>
</evidence>
<proteinExistence type="predicted"/>